<evidence type="ECO:0000256" key="1">
    <source>
        <dbReference type="SAM" id="SignalP"/>
    </source>
</evidence>
<feature type="signal peptide" evidence="1">
    <location>
        <begin position="1"/>
        <end position="20"/>
    </location>
</feature>
<proteinExistence type="predicted"/>
<organism evidence="2 3">
    <name type="scientific">Chitinophaga cymbidii</name>
    <dbReference type="NCBI Taxonomy" id="1096750"/>
    <lineage>
        <taxon>Bacteria</taxon>
        <taxon>Pseudomonadati</taxon>
        <taxon>Bacteroidota</taxon>
        <taxon>Chitinophagia</taxon>
        <taxon>Chitinophagales</taxon>
        <taxon>Chitinophagaceae</taxon>
        <taxon>Chitinophaga</taxon>
    </lineage>
</organism>
<dbReference type="Proteomes" id="UP000321436">
    <property type="component" value="Unassembled WGS sequence"/>
</dbReference>
<keyword evidence="3" id="KW-1185">Reference proteome</keyword>
<evidence type="ECO:0000313" key="2">
    <source>
        <dbReference type="EMBL" id="GEP97362.1"/>
    </source>
</evidence>
<dbReference type="EMBL" id="BKAU01000004">
    <property type="protein sequence ID" value="GEP97362.1"/>
    <property type="molecule type" value="Genomic_DNA"/>
</dbReference>
<name>A0A512RNU1_9BACT</name>
<gene>
    <name evidence="2" type="ORF">CCY01nite_36220</name>
</gene>
<evidence type="ECO:0000313" key="3">
    <source>
        <dbReference type="Proteomes" id="UP000321436"/>
    </source>
</evidence>
<protein>
    <submittedName>
        <fullName evidence="2">Uncharacterized protein</fullName>
    </submittedName>
</protein>
<dbReference type="OrthoDB" id="670075at2"/>
<feature type="chain" id="PRO_5022023191" evidence="1">
    <location>
        <begin position="21"/>
        <end position="122"/>
    </location>
</feature>
<keyword evidence="1" id="KW-0732">Signal</keyword>
<reference evidence="2 3" key="1">
    <citation type="submission" date="2019-07" db="EMBL/GenBank/DDBJ databases">
        <title>Whole genome shotgun sequence of Chitinophaga cymbidii NBRC 109752.</title>
        <authorList>
            <person name="Hosoyama A."/>
            <person name="Uohara A."/>
            <person name="Ohji S."/>
            <person name="Ichikawa N."/>
        </authorList>
    </citation>
    <scope>NUCLEOTIDE SEQUENCE [LARGE SCALE GENOMIC DNA]</scope>
    <source>
        <strain evidence="2 3">NBRC 109752</strain>
    </source>
</reference>
<accession>A0A512RNU1</accession>
<comment type="caution">
    <text evidence="2">The sequence shown here is derived from an EMBL/GenBank/DDBJ whole genome shotgun (WGS) entry which is preliminary data.</text>
</comment>
<dbReference type="AlphaFoldDB" id="A0A512RNU1"/>
<dbReference type="RefSeq" id="WP_146864851.1">
    <property type="nucleotide sequence ID" value="NZ_BKAU01000004.1"/>
</dbReference>
<sequence>MICAVLLTIQLASFAMPVAAAHRQLADGAWRFYDEGHRAPEHVEADEQPAHEVGKTQKHRRKHRLYIPAPSRQYTYENYAIFQLSQDYSLSIFIPENKTGEYRFQHAFLPAYYHFLFRLTPF</sequence>